<evidence type="ECO:0000259" key="5">
    <source>
        <dbReference type="PROSITE" id="PS50977"/>
    </source>
</evidence>
<evidence type="ECO:0000256" key="3">
    <source>
        <dbReference type="ARBA" id="ARBA00023163"/>
    </source>
</evidence>
<dbReference type="InterPro" id="IPR041678">
    <property type="entry name" value="TetR_C_16"/>
</dbReference>
<evidence type="ECO:0000313" key="7">
    <source>
        <dbReference type="Proteomes" id="UP000253507"/>
    </source>
</evidence>
<dbReference type="PROSITE" id="PS01081">
    <property type="entry name" value="HTH_TETR_1"/>
    <property type="match status" value="1"/>
</dbReference>
<dbReference type="Proteomes" id="UP000253507">
    <property type="component" value="Unassembled WGS sequence"/>
</dbReference>
<dbReference type="InterPro" id="IPR001647">
    <property type="entry name" value="HTH_TetR"/>
</dbReference>
<dbReference type="GO" id="GO:0000976">
    <property type="term" value="F:transcription cis-regulatory region binding"/>
    <property type="evidence" value="ECO:0007669"/>
    <property type="project" value="TreeGrafter"/>
</dbReference>
<dbReference type="GO" id="GO:0003700">
    <property type="term" value="F:DNA-binding transcription factor activity"/>
    <property type="evidence" value="ECO:0007669"/>
    <property type="project" value="TreeGrafter"/>
</dbReference>
<evidence type="ECO:0000256" key="4">
    <source>
        <dbReference type="PROSITE-ProRule" id="PRU00335"/>
    </source>
</evidence>
<dbReference type="InterPro" id="IPR050109">
    <property type="entry name" value="HTH-type_TetR-like_transc_reg"/>
</dbReference>
<name>A0A367E648_9ACTN</name>
<keyword evidence="2 4" id="KW-0238">DNA-binding</keyword>
<gene>
    <name evidence="6" type="ORF">DQ392_32360</name>
</gene>
<dbReference type="InterPro" id="IPR023772">
    <property type="entry name" value="DNA-bd_HTH_TetR-type_CS"/>
</dbReference>
<accession>A0A367E648</accession>
<dbReference type="PANTHER" id="PTHR30055">
    <property type="entry name" value="HTH-TYPE TRANSCRIPTIONAL REGULATOR RUTR"/>
    <property type="match status" value="1"/>
</dbReference>
<proteinExistence type="predicted"/>
<dbReference type="Pfam" id="PF17920">
    <property type="entry name" value="TetR_C_16"/>
    <property type="match status" value="1"/>
</dbReference>
<reference evidence="6 7" key="1">
    <citation type="submission" date="2018-06" db="EMBL/GenBank/DDBJ databases">
        <title>Streptomyces reniochalinae sp. nov. and Streptomyces diacarnus sp. nov. from marine sponges.</title>
        <authorList>
            <person name="Li L."/>
        </authorList>
    </citation>
    <scope>NUCLEOTIDE SEQUENCE [LARGE SCALE GENOMIC DNA]</scope>
    <source>
        <strain evidence="6 7">LHW50302</strain>
    </source>
</reference>
<dbReference type="RefSeq" id="WP_114019275.1">
    <property type="nucleotide sequence ID" value="NZ_QOIM01000054.1"/>
</dbReference>
<dbReference type="OrthoDB" id="3210235at2"/>
<dbReference type="Gene3D" id="1.10.357.10">
    <property type="entry name" value="Tetracycline Repressor, domain 2"/>
    <property type="match status" value="1"/>
</dbReference>
<dbReference type="SUPFAM" id="SSF48498">
    <property type="entry name" value="Tetracyclin repressor-like, C-terminal domain"/>
    <property type="match status" value="1"/>
</dbReference>
<dbReference type="PRINTS" id="PR00455">
    <property type="entry name" value="HTHTETR"/>
</dbReference>
<dbReference type="SUPFAM" id="SSF46689">
    <property type="entry name" value="Homeodomain-like"/>
    <property type="match status" value="1"/>
</dbReference>
<evidence type="ECO:0000256" key="1">
    <source>
        <dbReference type="ARBA" id="ARBA00023015"/>
    </source>
</evidence>
<feature type="DNA-binding region" description="H-T-H motif" evidence="4">
    <location>
        <begin position="36"/>
        <end position="55"/>
    </location>
</feature>
<organism evidence="6 7">
    <name type="scientific">Streptomyces reniochalinae</name>
    <dbReference type="NCBI Taxonomy" id="2250578"/>
    <lineage>
        <taxon>Bacteria</taxon>
        <taxon>Bacillati</taxon>
        <taxon>Actinomycetota</taxon>
        <taxon>Actinomycetes</taxon>
        <taxon>Kitasatosporales</taxon>
        <taxon>Streptomycetaceae</taxon>
        <taxon>Streptomyces</taxon>
    </lineage>
</organism>
<comment type="caution">
    <text evidence="6">The sequence shown here is derived from an EMBL/GenBank/DDBJ whole genome shotgun (WGS) entry which is preliminary data.</text>
</comment>
<dbReference type="PROSITE" id="PS50977">
    <property type="entry name" value="HTH_TETR_2"/>
    <property type="match status" value="1"/>
</dbReference>
<dbReference type="PANTHER" id="PTHR30055:SF234">
    <property type="entry name" value="HTH-TYPE TRANSCRIPTIONAL REGULATOR BETI"/>
    <property type="match status" value="1"/>
</dbReference>
<keyword evidence="3" id="KW-0804">Transcription</keyword>
<dbReference type="Pfam" id="PF00440">
    <property type="entry name" value="TetR_N"/>
    <property type="match status" value="1"/>
</dbReference>
<protein>
    <submittedName>
        <fullName evidence="6">TetR/AcrR family transcriptional regulator</fullName>
    </submittedName>
</protein>
<sequence>MTAYRTARKRDAAATRQALVQAAAGLFAERGYERTTVREIAARAGVNQALLFRYFGSKQSLFEEVVAGESLRHLRETPPESVLETALRGLLAAGSEDQGQRHRALEICLRSAVGGTATRTGALLSEEYADALATLTEAEDAALRADLVLAWLLGIGLTRSVVGKGALAGADPDEVCALVLDCARTMLEKLPANESR</sequence>
<feature type="domain" description="HTH tetR-type" evidence="5">
    <location>
        <begin position="13"/>
        <end position="73"/>
    </location>
</feature>
<keyword evidence="7" id="KW-1185">Reference proteome</keyword>
<dbReference type="InterPro" id="IPR009057">
    <property type="entry name" value="Homeodomain-like_sf"/>
</dbReference>
<evidence type="ECO:0000256" key="2">
    <source>
        <dbReference type="ARBA" id="ARBA00023125"/>
    </source>
</evidence>
<dbReference type="InterPro" id="IPR036271">
    <property type="entry name" value="Tet_transcr_reg_TetR-rel_C_sf"/>
</dbReference>
<dbReference type="EMBL" id="QOIM01000054">
    <property type="protein sequence ID" value="RCG13536.1"/>
    <property type="molecule type" value="Genomic_DNA"/>
</dbReference>
<evidence type="ECO:0000313" key="6">
    <source>
        <dbReference type="EMBL" id="RCG13536.1"/>
    </source>
</evidence>
<dbReference type="AlphaFoldDB" id="A0A367E648"/>
<keyword evidence="1" id="KW-0805">Transcription regulation</keyword>